<accession>A0A5R9FT90</accession>
<dbReference type="RefSeq" id="WP_138047312.1">
    <property type="nucleotide sequence ID" value="NZ_VBZC01000027.1"/>
</dbReference>
<evidence type="ECO:0000313" key="3">
    <source>
        <dbReference type="Proteomes" id="UP000305906"/>
    </source>
</evidence>
<dbReference type="Proteomes" id="UP000305906">
    <property type="component" value="Unassembled WGS sequence"/>
</dbReference>
<dbReference type="NCBIfam" id="NF033537">
    <property type="entry name" value="lasso_biosyn_B2"/>
    <property type="match status" value="1"/>
</dbReference>
<gene>
    <name evidence="2" type="ORF">FE633_24360</name>
</gene>
<reference evidence="2 3" key="1">
    <citation type="submission" date="2019-05" db="EMBL/GenBank/DDBJ databases">
        <title>Streptomyces sp. NEAU-C151, a novel actinomycete isolated from soil.</title>
        <authorList>
            <person name="Han L."/>
            <person name="Jiang H."/>
        </authorList>
    </citation>
    <scope>NUCLEOTIDE SEQUENCE [LARGE SCALE GENOMIC DNA]</scope>
    <source>
        <strain evidence="2 3">NEAU-C151</strain>
    </source>
</reference>
<dbReference type="InterPro" id="IPR032708">
    <property type="entry name" value="McjB_C"/>
</dbReference>
<comment type="caution">
    <text evidence="2">The sequence shown here is derived from an EMBL/GenBank/DDBJ whole genome shotgun (WGS) entry which is preliminary data.</text>
</comment>
<dbReference type="Pfam" id="PF13471">
    <property type="entry name" value="Transglut_core3"/>
    <property type="match status" value="1"/>
</dbReference>
<sequence>MSFQTVLRPPSAVPRRARLAARLAVGAAKPLTYLPPHRIRRLLTAAARGARPAAFDQTQAARDAVTTVSLVCAGREGCLQRSIATALLCRARGVWPTWCVGIRSAPPFAAHAWVETDGRMVGEGVPDGYFRVLFSVAPHATKEGTDGRHGRGFTRRLP</sequence>
<feature type="domain" description="Microcin J25-processing protein McjB C-terminal" evidence="1">
    <location>
        <begin position="23"/>
        <end position="134"/>
    </location>
</feature>
<proteinExistence type="predicted"/>
<keyword evidence="3" id="KW-1185">Reference proteome</keyword>
<dbReference type="AlphaFoldDB" id="A0A5R9FT90"/>
<evidence type="ECO:0000259" key="1">
    <source>
        <dbReference type="Pfam" id="PF13471"/>
    </source>
</evidence>
<organism evidence="2 3">
    <name type="scientific">Streptomyces montanus</name>
    <dbReference type="NCBI Taxonomy" id="2580423"/>
    <lineage>
        <taxon>Bacteria</taxon>
        <taxon>Bacillati</taxon>
        <taxon>Actinomycetota</taxon>
        <taxon>Actinomycetes</taxon>
        <taxon>Kitasatosporales</taxon>
        <taxon>Streptomycetaceae</taxon>
        <taxon>Streptomyces</taxon>
    </lineage>
</organism>
<protein>
    <submittedName>
        <fullName evidence="2">Lasso peptide biosynthesis B2 protein</fullName>
    </submittedName>
</protein>
<dbReference type="EMBL" id="VBZC01000027">
    <property type="protein sequence ID" value="TLS43714.1"/>
    <property type="molecule type" value="Genomic_DNA"/>
</dbReference>
<evidence type="ECO:0000313" key="2">
    <source>
        <dbReference type="EMBL" id="TLS43714.1"/>
    </source>
</evidence>
<dbReference type="InterPro" id="IPR053521">
    <property type="entry name" value="McjB-like"/>
</dbReference>
<name>A0A5R9FT90_9ACTN</name>